<proteinExistence type="predicted"/>
<evidence type="ECO:0000313" key="2">
    <source>
        <dbReference type="Proteomes" id="UP000183376"/>
    </source>
</evidence>
<keyword evidence="2" id="KW-1185">Reference proteome</keyword>
<dbReference type="AlphaFoldDB" id="A0A1H0B1M6"/>
<gene>
    <name evidence="1" type="ORF">SAMN04489726_6418</name>
</gene>
<dbReference type="EMBL" id="LT629701">
    <property type="protein sequence ID" value="SDN39496.1"/>
    <property type="molecule type" value="Genomic_DNA"/>
</dbReference>
<sequence length="63" mass="6779">MPFVDARTQFTCVPPPSMVMHALRLHPLMPACAGVTAVVRAAQAPIALRSARPAKFSNNSHCH</sequence>
<accession>A0A1H0B1M6</accession>
<protein>
    <submittedName>
        <fullName evidence="1">Uncharacterized protein</fullName>
    </submittedName>
</protein>
<dbReference type="Proteomes" id="UP000183376">
    <property type="component" value="Chromosome I"/>
</dbReference>
<organism evidence="1 2">
    <name type="scientific">Allokutzneria albata</name>
    <name type="common">Kibdelosporangium albatum</name>
    <dbReference type="NCBI Taxonomy" id="211114"/>
    <lineage>
        <taxon>Bacteria</taxon>
        <taxon>Bacillati</taxon>
        <taxon>Actinomycetota</taxon>
        <taxon>Actinomycetes</taxon>
        <taxon>Pseudonocardiales</taxon>
        <taxon>Pseudonocardiaceae</taxon>
        <taxon>Allokutzneria</taxon>
    </lineage>
</organism>
<evidence type="ECO:0000313" key="1">
    <source>
        <dbReference type="EMBL" id="SDN39496.1"/>
    </source>
</evidence>
<dbReference type="RefSeq" id="WP_030427028.1">
    <property type="nucleotide sequence ID" value="NZ_JOEF01000001.1"/>
</dbReference>
<reference evidence="1 2" key="1">
    <citation type="submission" date="2016-10" db="EMBL/GenBank/DDBJ databases">
        <authorList>
            <person name="de Groot N.N."/>
        </authorList>
    </citation>
    <scope>NUCLEOTIDE SEQUENCE [LARGE SCALE GENOMIC DNA]</scope>
    <source>
        <strain evidence="1 2">DSM 44149</strain>
    </source>
</reference>
<name>A0A1H0B1M6_ALLAB</name>